<gene>
    <name evidence="2" type="ORF">C922_00006</name>
</gene>
<keyword evidence="3" id="KW-1185">Reference proteome</keyword>
<accession>W7ACW0</accession>
<sequence>MMHADPETSAWMPCQSVNYTTIDWGQQRRRLENEIRNKILLAMTATDQVSLAKKYCSILNLMPDWNISDGLTAGWSEDALNWLPSDARPEAVYNSKNTSRKAGLLQVPGSAGVLESSSRENPDNRNKRKLNRGFPGIQNLSSSSPAATEFSRLAATGDCVRIEESTVGTLSPHRLTDSLVKTEEALTPQKFDENTHIEYNDSDDTSRRGMVYGIPCRIGICSSVLFLIWKV</sequence>
<dbReference type="Proteomes" id="UP000030640">
    <property type="component" value="Unassembled WGS sequence"/>
</dbReference>
<feature type="region of interest" description="Disordered" evidence="1">
    <location>
        <begin position="104"/>
        <end position="143"/>
    </location>
</feature>
<reference evidence="2 3" key="1">
    <citation type="submission" date="2013-02" db="EMBL/GenBank/DDBJ databases">
        <title>The Genome Sequence of Plasmodium inui San Antonio 1.</title>
        <authorList>
            <consortium name="The Broad Institute Genome Sequencing Platform"/>
            <consortium name="The Broad Institute Genome Sequencing Center for Infectious Disease"/>
            <person name="Neafsey D."/>
            <person name="Cheeseman I."/>
            <person name="Volkman S."/>
            <person name="Adams J."/>
            <person name="Walker B."/>
            <person name="Young S.K."/>
            <person name="Zeng Q."/>
            <person name="Gargeya S."/>
            <person name="Fitzgerald M."/>
            <person name="Haas B."/>
            <person name="Abouelleil A."/>
            <person name="Alvarado L."/>
            <person name="Arachchi H.M."/>
            <person name="Berlin A.M."/>
            <person name="Chapman S.B."/>
            <person name="Dewar J."/>
            <person name="Goldberg J."/>
            <person name="Griggs A."/>
            <person name="Gujja S."/>
            <person name="Hansen M."/>
            <person name="Howarth C."/>
            <person name="Imamovic A."/>
            <person name="Larimer J."/>
            <person name="McCowan C."/>
            <person name="Murphy C."/>
            <person name="Neiman D."/>
            <person name="Pearson M."/>
            <person name="Priest M."/>
            <person name="Roberts A."/>
            <person name="Saif S."/>
            <person name="Shea T."/>
            <person name="Sisk P."/>
            <person name="Sykes S."/>
            <person name="Wortman J."/>
            <person name="Nusbaum C."/>
            <person name="Birren B."/>
        </authorList>
    </citation>
    <scope>NUCLEOTIDE SEQUENCE [LARGE SCALE GENOMIC DNA]</scope>
    <source>
        <strain evidence="2 3">San Antonio 1</strain>
    </source>
</reference>
<dbReference type="EMBL" id="KI965460">
    <property type="protein sequence ID" value="EUD69143.1"/>
    <property type="molecule type" value="Genomic_DNA"/>
</dbReference>
<organism evidence="2 3">
    <name type="scientific">Plasmodium inui San Antonio 1</name>
    <dbReference type="NCBI Taxonomy" id="1237626"/>
    <lineage>
        <taxon>Eukaryota</taxon>
        <taxon>Sar</taxon>
        <taxon>Alveolata</taxon>
        <taxon>Apicomplexa</taxon>
        <taxon>Aconoidasida</taxon>
        <taxon>Haemosporida</taxon>
        <taxon>Plasmodiidae</taxon>
        <taxon>Plasmodium</taxon>
        <taxon>Plasmodium (Plasmodium)</taxon>
    </lineage>
</organism>
<protein>
    <submittedName>
        <fullName evidence="2">Uncharacterized protein</fullName>
    </submittedName>
</protein>
<evidence type="ECO:0000313" key="2">
    <source>
        <dbReference type="EMBL" id="EUD69143.1"/>
    </source>
</evidence>
<dbReference type="AlphaFoldDB" id="W7ACW0"/>
<dbReference type="GeneID" id="20035280"/>
<dbReference type="RefSeq" id="XP_008813845.1">
    <property type="nucleotide sequence ID" value="XM_008815623.1"/>
</dbReference>
<evidence type="ECO:0000313" key="3">
    <source>
        <dbReference type="Proteomes" id="UP000030640"/>
    </source>
</evidence>
<dbReference type="VEuPathDB" id="PlasmoDB:C922_00006"/>
<proteinExistence type="predicted"/>
<evidence type="ECO:0000256" key="1">
    <source>
        <dbReference type="SAM" id="MobiDB-lite"/>
    </source>
</evidence>
<name>W7ACW0_9APIC</name>